<evidence type="ECO:0000256" key="7">
    <source>
        <dbReference type="ARBA" id="ARBA00023136"/>
    </source>
</evidence>
<dbReference type="Pfam" id="PF01032">
    <property type="entry name" value="FecCD"/>
    <property type="match status" value="1"/>
</dbReference>
<keyword evidence="4" id="KW-1003">Cell membrane</keyword>
<evidence type="ECO:0000256" key="4">
    <source>
        <dbReference type="ARBA" id="ARBA00022475"/>
    </source>
</evidence>
<evidence type="ECO:0000256" key="3">
    <source>
        <dbReference type="ARBA" id="ARBA00022448"/>
    </source>
</evidence>
<feature type="transmembrane region" description="Helical" evidence="8">
    <location>
        <begin position="218"/>
        <end position="239"/>
    </location>
</feature>
<feature type="transmembrane region" description="Helical" evidence="8">
    <location>
        <begin position="289"/>
        <end position="306"/>
    </location>
</feature>
<evidence type="ECO:0000256" key="8">
    <source>
        <dbReference type="SAM" id="Phobius"/>
    </source>
</evidence>
<name>A0A238TAG4_9NEIS</name>
<evidence type="ECO:0000256" key="5">
    <source>
        <dbReference type="ARBA" id="ARBA00022692"/>
    </source>
</evidence>
<dbReference type="PANTHER" id="PTHR30472">
    <property type="entry name" value="FERRIC ENTEROBACTIN TRANSPORT SYSTEM PERMEASE PROTEIN"/>
    <property type="match status" value="1"/>
</dbReference>
<keyword evidence="6 8" id="KW-1133">Transmembrane helix</keyword>
<dbReference type="STRING" id="1522312.GCA_900177895_00612"/>
<keyword evidence="5 8" id="KW-0812">Transmembrane</keyword>
<reference evidence="9" key="1">
    <citation type="submission" date="2017-05" db="EMBL/GenBank/DDBJ databases">
        <authorList>
            <person name="Song R."/>
            <person name="Chenine A.L."/>
            <person name="Ruprecht R.M."/>
        </authorList>
    </citation>
    <scope>NUCLEOTIDE SEQUENCE</scope>
    <source>
        <strain evidence="9">Kingella_eburonensis</strain>
    </source>
</reference>
<evidence type="ECO:0000313" key="10">
    <source>
        <dbReference type="EMBL" id="SNB69157.1"/>
    </source>
</evidence>
<comment type="subcellular location">
    <subcellularLocation>
        <location evidence="1">Cell membrane</location>
        <topology evidence="1">Multi-pass membrane protein</topology>
    </subcellularLocation>
</comment>
<feature type="transmembrane region" description="Helical" evidence="8">
    <location>
        <begin position="169"/>
        <end position="191"/>
    </location>
</feature>
<dbReference type="GO" id="GO:0005886">
    <property type="term" value="C:plasma membrane"/>
    <property type="evidence" value="ECO:0007669"/>
    <property type="project" value="UniProtKB-SubCell"/>
</dbReference>
<protein>
    <submittedName>
        <fullName evidence="10">Hemin transport system permease protein HmuU</fullName>
    </submittedName>
</protein>
<keyword evidence="3" id="KW-0813">Transport</keyword>
<dbReference type="InterPro" id="IPR037294">
    <property type="entry name" value="ABC_BtuC-like"/>
</dbReference>
<proteinExistence type="inferred from homology"/>
<feature type="transmembrane region" description="Helical" evidence="8">
    <location>
        <begin position="259"/>
        <end position="277"/>
    </location>
</feature>
<feature type="transmembrane region" description="Helical" evidence="8">
    <location>
        <begin position="45"/>
        <end position="66"/>
    </location>
</feature>
<evidence type="ECO:0000313" key="11">
    <source>
        <dbReference type="Proteomes" id="UP000215450"/>
    </source>
</evidence>
<sequence>MFTKYILPILAIGLLALFCLGIGEGTWQNPFTIDDVMREIRLPRIIVSLLVGAALSASGAALQALFENPLADPSLIGTSGGAAIGVVVVIAMGWGSIGVPLAAFLGAFGVCMLILLVHRWIGGGKYGLLVLGFVLSALCSSLVSLILFMSDDMALRSAMTWLAGSFSEAGFISLSYAASIMLIGWLILLAIGRQLDCLLLGDEAAQTMGISIAKTRTLTIIGAAMMTGAAVSLGGIIGFVGMMVPNVLARVIGGGRSRLIALAALWGAVFVLIADTFSRWIIYPIDLPVGIVISILGGPFFLWLIMDKRDKA</sequence>
<evidence type="ECO:0000256" key="1">
    <source>
        <dbReference type="ARBA" id="ARBA00004651"/>
    </source>
</evidence>
<accession>A0A238TAG4</accession>
<dbReference type="PANTHER" id="PTHR30472:SF25">
    <property type="entry name" value="ABC TRANSPORTER PERMEASE PROTEIN MJ0876-RELATED"/>
    <property type="match status" value="1"/>
</dbReference>
<dbReference type="SUPFAM" id="SSF81345">
    <property type="entry name" value="ABC transporter involved in vitamin B12 uptake, BtuC"/>
    <property type="match status" value="1"/>
</dbReference>
<dbReference type="GeneID" id="83626974"/>
<dbReference type="AlphaFoldDB" id="A0A238TAG4"/>
<gene>
    <name evidence="10" type="primary">hmuU_1</name>
    <name evidence="9" type="synonym">hmuU_2</name>
    <name evidence="10" type="ORF">KEBURONENSIS_01251</name>
    <name evidence="9" type="ORF">KEBURONENSIS_01283</name>
</gene>
<dbReference type="CDD" id="cd06550">
    <property type="entry name" value="TM_ABC_iron-siderophores_like"/>
    <property type="match status" value="1"/>
</dbReference>
<feature type="transmembrane region" description="Helical" evidence="8">
    <location>
        <begin position="128"/>
        <end position="149"/>
    </location>
</feature>
<dbReference type="Proteomes" id="UP000215450">
    <property type="component" value="Unassembled WGS sequence"/>
</dbReference>
<dbReference type="InterPro" id="IPR000522">
    <property type="entry name" value="ABC_transptr_permease_BtuC"/>
</dbReference>
<organism evidence="10 11">
    <name type="scientific">Kingella negevensis</name>
    <dbReference type="NCBI Taxonomy" id="1522312"/>
    <lineage>
        <taxon>Bacteria</taxon>
        <taxon>Pseudomonadati</taxon>
        <taxon>Pseudomonadota</taxon>
        <taxon>Betaproteobacteria</taxon>
        <taxon>Neisseriales</taxon>
        <taxon>Neisseriaceae</taxon>
        <taxon>Kingella</taxon>
    </lineage>
</organism>
<evidence type="ECO:0000256" key="6">
    <source>
        <dbReference type="ARBA" id="ARBA00022989"/>
    </source>
</evidence>
<dbReference type="GO" id="GO:0033214">
    <property type="term" value="P:siderophore-iron import into cell"/>
    <property type="evidence" value="ECO:0007669"/>
    <property type="project" value="TreeGrafter"/>
</dbReference>
<reference evidence="10 11" key="2">
    <citation type="submission" date="2017-06" db="EMBL/GenBank/DDBJ databases">
        <authorList>
            <person name="Kim H.J."/>
            <person name="Triplett B.A."/>
        </authorList>
    </citation>
    <scope>NUCLEOTIDE SEQUENCE [LARGE SCALE GENOMIC DNA]</scope>
    <source>
        <strain evidence="10">Kingella_eburonensis</strain>
    </source>
</reference>
<feature type="transmembrane region" description="Helical" evidence="8">
    <location>
        <begin position="101"/>
        <end position="121"/>
    </location>
</feature>
<dbReference type="EMBL" id="FXUV01000020">
    <property type="protein sequence ID" value="SMQ12384.1"/>
    <property type="molecule type" value="Genomic_DNA"/>
</dbReference>
<evidence type="ECO:0000256" key="2">
    <source>
        <dbReference type="ARBA" id="ARBA00007935"/>
    </source>
</evidence>
<dbReference type="EMBL" id="FXUV02000023">
    <property type="protein sequence ID" value="SNB69157.1"/>
    <property type="molecule type" value="Genomic_DNA"/>
</dbReference>
<dbReference type="OrthoDB" id="9782305at2"/>
<dbReference type="Gene3D" id="1.10.3470.10">
    <property type="entry name" value="ABC transporter involved in vitamin B12 uptake, BtuC"/>
    <property type="match status" value="1"/>
</dbReference>
<keyword evidence="7 8" id="KW-0472">Membrane</keyword>
<feature type="transmembrane region" description="Helical" evidence="8">
    <location>
        <begin position="75"/>
        <end position="95"/>
    </location>
</feature>
<keyword evidence="11" id="KW-1185">Reference proteome</keyword>
<evidence type="ECO:0000313" key="9">
    <source>
        <dbReference type="EMBL" id="SMQ12384.1"/>
    </source>
</evidence>
<dbReference type="RefSeq" id="WP_085815445.1">
    <property type="nucleotide sequence ID" value="NZ_CP123447.1"/>
</dbReference>
<comment type="similarity">
    <text evidence="2">Belongs to the binding-protein-dependent transport system permease family. FecCD subfamily.</text>
</comment>
<dbReference type="GO" id="GO:0022857">
    <property type="term" value="F:transmembrane transporter activity"/>
    <property type="evidence" value="ECO:0007669"/>
    <property type="project" value="InterPro"/>
</dbReference>